<comment type="caution">
    <text evidence="2">The sequence shown here is derived from an EMBL/GenBank/DDBJ whole genome shotgun (WGS) entry which is preliminary data.</text>
</comment>
<feature type="transmembrane region" description="Helical" evidence="1">
    <location>
        <begin position="20"/>
        <end position="38"/>
    </location>
</feature>
<dbReference type="NCBIfam" id="NF033894">
    <property type="entry name" value="Eex_IncN"/>
    <property type="match status" value="1"/>
</dbReference>
<keyword evidence="3" id="KW-1185">Reference proteome</keyword>
<evidence type="ECO:0000313" key="3">
    <source>
        <dbReference type="Proteomes" id="UP000317078"/>
    </source>
</evidence>
<dbReference type="AlphaFoldDB" id="A0A502F9F0"/>
<gene>
    <name evidence="2" type="ORF">EAH89_25595</name>
</gene>
<evidence type="ECO:0000313" key="2">
    <source>
        <dbReference type="EMBL" id="TPG46000.1"/>
    </source>
</evidence>
<dbReference type="OrthoDB" id="7306558at2"/>
<accession>A0A502F9F0</accession>
<keyword evidence="1" id="KW-1133">Transmembrane helix</keyword>
<name>A0A502F9F0_9PROT</name>
<keyword evidence="1" id="KW-0472">Membrane</keyword>
<dbReference type="InterPro" id="IPR047937">
    <property type="entry name" value="Eex_IncN-like"/>
</dbReference>
<evidence type="ECO:0000256" key="1">
    <source>
        <dbReference type="SAM" id="Phobius"/>
    </source>
</evidence>
<sequence>MRRVGRFILSELYPSPSIFGGFRLLFLVVVLLMILGAIKGHSETMPPSAEWYADHPAVRERVVAACRDNPGAARRNDHCAAASQGNLIAAAREASARAPLDPFDNTPPSSPRYWAARPEARREFMEICRRAEPSWRARNNCRAAGYT</sequence>
<reference evidence="2 3" key="1">
    <citation type="journal article" date="2019" name="Environ. Microbiol.">
        <title>Species interactions and distinct microbial communities in high Arctic permafrost affected cryosols are associated with the CH4 and CO2 gas fluxes.</title>
        <authorList>
            <person name="Altshuler I."/>
            <person name="Hamel J."/>
            <person name="Turney S."/>
            <person name="Magnuson E."/>
            <person name="Levesque R."/>
            <person name="Greer C."/>
            <person name="Whyte L.G."/>
        </authorList>
    </citation>
    <scope>NUCLEOTIDE SEQUENCE [LARGE SCALE GENOMIC DNA]</scope>
    <source>
        <strain evidence="2 3">S9.3B</strain>
    </source>
</reference>
<organism evidence="2 3">
    <name type="scientific">Muricoccus nepalensis</name>
    <dbReference type="NCBI Taxonomy" id="1854500"/>
    <lineage>
        <taxon>Bacteria</taxon>
        <taxon>Pseudomonadati</taxon>
        <taxon>Pseudomonadota</taxon>
        <taxon>Alphaproteobacteria</taxon>
        <taxon>Acetobacterales</taxon>
        <taxon>Roseomonadaceae</taxon>
        <taxon>Muricoccus</taxon>
    </lineage>
</organism>
<keyword evidence="1" id="KW-0812">Transmembrane</keyword>
<dbReference type="RefSeq" id="WP_140886563.1">
    <property type="nucleotide sequence ID" value="NZ_RCZP01000043.1"/>
</dbReference>
<proteinExistence type="predicted"/>
<protein>
    <submittedName>
        <fullName evidence="2">Uncharacterized protein</fullName>
    </submittedName>
</protein>
<dbReference type="EMBL" id="RCZP01000043">
    <property type="protein sequence ID" value="TPG46000.1"/>
    <property type="molecule type" value="Genomic_DNA"/>
</dbReference>
<dbReference type="Proteomes" id="UP000317078">
    <property type="component" value="Unassembled WGS sequence"/>
</dbReference>